<protein>
    <submittedName>
        <fullName evidence="2">Uncharacterized protein</fullName>
    </submittedName>
</protein>
<accession>A0A4Y8CBL2</accession>
<dbReference type="OrthoDB" id="3467683at2759"/>
<organism evidence="2 3">
    <name type="scientific">Botryotinia calthae</name>
    <dbReference type="NCBI Taxonomy" id="38488"/>
    <lineage>
        <taxon>Eukaryota</taxon>
        <taxon>Fungi</taxon>
        <taxon>Dikarya</taxon>
        <taxon>Ascomycota</taxon>
        <taxon>Pezizomycotina</taxon>
        <taxon>Leotiomycetes</taxon>
        <taxon>Helotiales</taxon>
        <taxon>Sclerotiniaceae</taxon>
        <taxon>Botryotinia</taxon>
    </lineage>
</organism>
<dbReference type="Proteomes" id="UP000297299">
    <property type="component" value="Unassembled WGS sequence"/>
</dbReference>
<dbReference type="AlphaFoldDB" id="A0A4Y8CBL2"/>
<gene>
    <name evidence="2" type="ORF">BOTCAL_1633g00010</name>
</gene>
<proteinExistence type="predicted"/>
<evidence type="ECO:0000313" key="2">
    <source>
        <dbReference type="EMBL" id="TEY21902.1"/>
    </source>
</evidence>
<comment type="caution">
    <text evidence="2">The sequence shown here is derived from an EMBL/GenBank/DDBJ whole genome shotgun (WGS) entry which is preliminary data.</text>
</comment>
<reference evidence="2 3" key="1">
    <citation type="submission" date="2017-11" db="EMBL/GenBank/DDBJ databases">
        <title>Comparative genomics of Botrytis spp.</title>
        <authorList>
            <person name="Valero-Jimenez C.A."/>
            <person name="Tapia P."/>
            <person name="Veloso J."/>
            <person name="Silva-Moreno E."/>
            <person name="Staats M."/>
            <person name="Valdes J.H."/>
            <person name="Van Kan J.A.L."/>
        </authorList>
    </citation>
    <scope>NUCLEOTIDE SEQUENCE [LARGE SCALE GENOMIC DNA]</scope>
    <source>
        <strain evidence="2 3">MUCL2830</strain>
    </source>
</reference>
<evidence type="ECO:0000313" key="3">
    <source>
        <dbReference type="Proteomes" id="UP000297299"/>
    </source>
</evidence>
<sequence length="444" mass="50705">MKYSNKFGSSNNSINSSAMINTSDNFRSNSPSLRAPGLSFSLAIRLKNPETLDDPYKPLQYPLAPPDFYSHFSQDETDTDMDCENQGMVEEYEPVMMRLEREETQGSNFINCRQCGIAFDYSRASLWVPGYKRTPSKSLQVPNENTHPQIVRCPECDTENCMGCENSPHDDSCSYANYRVVWHALCAVDDAIVQHRVGSSYPRNNNPLDVAVVKALNILIRYIPQSGTISFGYCELIRKSMLLDQVAITIHNMDEGNRFYNVCLQSWAFLHMLSQRQDLCGLLFEERLQFLRNLSPGVRVLGFPVTFFTIEQVYDADRYAPLTYRIWNLIKQSYQSAHEYLSSNSQLNDAWPAVMLARNIVHLHDDLKTNSSPQPELIRFVQGQNLQSFAARLEEMHRVEGTQYGAVHTNTRTGSSAWVTKKRSQEDQESVEEEQGGKRRKATP</sequence>
<dbReference type="CDD" id="cd20335">
    <property type="entry name" value="BRcat_RBR"/>
    <property type="match status" value="1"/>
</dbReference>
<keyword evidence="3" id="KW-1185">Reference proteome</keyword>
<feature type="region of interest" description="Disordered" evidence="1">
    <location>
        <begin position="410"/>
        <end position="444"/>
    </location>
</feature>
<dbReference type="EMBL" id="PHWZ01001629">
    <property type="protein sequence ID" value="TEY21902.1"/>
    <property type="molecule type" value="Genomic_DNA"/>
</dbReference>
<name>A0A4Y8CBL2_9HELO</name>
<evidence type="ECO:0000256" key="1">
    <source>
        <dbReference type="SAM" id="MobiDB-lite"/>
    </source>
</evidence>